<protein>
    <submittedName>
        <fullName evidence="3">Disease resistance protein RUN1-like</fullName>
    </submittedName>
</protein>
<dbReference type="Gene3D" id="3.40.50.10140">
    <property type="entry name" value="Toll/interleukin-1 receptor homology (TIR) domain"/>
    <property type="match status" value="1"/>
</dbReference>
<dbReference type="InterPro" id="IPR000157">
    <property type="entry name" value="TIR_dom"/>
</dbReference>
<gene>
    <name evidence="3" type="primary">LOC125315525</name>
</gene>
<dbReference type="PANTHER" id="PTHR11017">
    <property type="entry name" value="LEUCINE-RICH REPEAT-CONTAINING PROTEIN"/>
    <property type="match status" value="1"/>
</dbReference>
<proteinExistence type="predicted"/>
<dbReference type="Pfam" id="PF00931">
    <property type="entry name" value="NB-ARC"/>
    <property type="match status" value="1"/>
</dbReference>
<reference evidence="3" key="1">
    <citation type="submission" date="2025-08" db="UniProtKB">
        <authorList>
            <consortium name="RefSeq"/>
        </authorList>
    </citation>
    <scope>IDENTIFICATION</scope>
    <source>
        <tissue evidence="3">Leaf</tissue>
    </source>
</reference>
<dbReference type="SUPFAM" id="SSF52540">
    <property type="entry name" value="P-loop containing nucleoside triphosphate hydrolases"/>
    <property type="match status" value="1"/>
</dbReference>
<name>A0ABM3HJ84_9MYRT</name>
<dbReference type="Pfam" id="PF01582">
    <property type="entry name" value="TIR"/>
    <property type="match status" value="1"/>
</dbReference>
<dbReference type="Gene3D" id="3.40.50.300">
    <property type="entry name" value="P-loop containing nucleotide triphosphate hydrolases"/>
    <property type="match status" value="1"/>
</dbReference>
<dbReference type="PRINTS" id="PR00364">
    <property type="entry name" value="DISEASERSIST"/>
</dbReference>
<dbReference type="RefSeq" id="XP_048136661.1">
    <property type="nucleotide sequence ID" value="XM_048280704.1"/>
</dbReference>
<dbReference type="InterPro" id="IPR002182">
    <property type="entry name" value="NB-ARC"/>
</dbReference>
<dbReference type="InterPro" id="IPR042197">
    <property type="entry name" value="Apaf_helical"/>
</dbReference>
<dbReference type="InterPro" id="IPR027417">
    <property type="entry name" value="P-loop_NTPase"/>
</dbReference>
<sequence length="331" mass="38393">MMDRRKSMSHIVLPIFYEVKPSDVRYLKGEFGDAYHLSKKDYGEKDIREFEQALRDVSYLQVWDSEKIASGHEGELVKEVIKTVPSKLGNDFQLDVTKRLVGIDDHVNKIKNWVDTPARDARIIGIYGMGGIGKTTLAKVVYNKLSNDFKHRCFVSNIRERAHRDGIPYLQNQVIKEILPNEREIRTVDRGISLIRSRLQLNKVLIILDDVDHKIQLDALAGERNWFMTGSIIIVTTRNKAILDQPEFEVDYAYELNEMDETHSLLLFKRHAFRMDHSPTDFDDISREIISTMGGLPLALEVVGSYLFRKTNRNVWKDVLKQLKQQPHRDV</sequence>
<dbReference type="PANTHER" id="PTHR11017:SF570">
    <property type="entry name" value="DISEASE RESISTANCE PROTEIN (TIR-NBS CLASS)-RELATED"/>
    <property type="match status" value="1"/>
</dbReference>
<dbReference type="InterPro" id="IPR035897">
    <property type="entry name" value="Toll_tir_struct_dom_sf"/>
</dbReference>
<dbReference type="GeneID" id="125315525"/>
<dbReference type="PROSITE" id="PS50104">
    <property type="entry name" value="TIR"/>
    <property type="match status" value="1"/>
</dbReference>
<dbReference type="Gene3D" id="1.10.8.430">
    <property type="entry name" value="Helical domain of apoptotic protease-activating factors"/>
    <property type="match status" value="1"/>
</dbReference>
<organism evidence="2 3">
    <name type="scientific">Rhodamnia argentea</name>
    <dbReference type="NCBI Taxonomy" id="178133"/>
    <lineage>
        <taxon>Eukaryota</taxon>
        <taxon>Viridiplantae</taxon>
        <taxon>Streptophyta</taxon>
        <taxon>Embryophyta</taxon>
        <taxon>Tracheophyta</taxon>
        <taxon>Spermatophyta</taxon>
        <taxon>Magnoliopsida</taxon>
        <taxon>eudicotyledons</taxon>
        <taxon>Gunneridae</taxon>
        <taxon>Pentapetalae</taxon>
        <taxon>rosids</taxon>
        <taxon>malvids</taxon>
        <taxon>Myrtales</taxon>
        <taxon>Myrtaceae</taxon>
        <taxon>Myrtoideae</taxon>
        <taxon>Myrteae</taxon>
        <taxon>Australasian group</taxon>
        <taxon>Rhodamnia</taxon>
    </lineage>
</organism>
<feature type="domain" description="TIR" evidence="1">
    <location>
        <begin position="1"/>
        <end position="58"/>
    </location>
</feature>
<dbReference type="Proteomes" id="UP000827889">
    <property type="component" value="Chromosome 6"/>
</dbReference>
<evidence type="ECO:0000313" key="3">
    <source>
        <dbReference type="RefSeq" id="XP_048136661.1"/>
    </source>
</evidence>
<evidence type="ECO:0000313" key="2">
    <source>
        <dbReference type="Proteomes" id="UP000827889"/>
    </source>
</evidence>
<keyword evidence="2" id="KW-1185">Reference proteome</keyword>
<dbReference type="InterPro" id="IPR044974">
    <property type="entry name" value="Disease_R_plants"/>
</dbReference>
<accession>A0ABM3HJ84</accession>
<evidence type="ECO:0000259" key="1">
    <source>
        <dbReference type="PROSITE" id="PS50104"/>
    </source>
</evidence>